<keyword evidence="14" id="KW-1185">Reference proteome</keyword>
<evidence type="ECO:0000259" key="12">
    <source>
        <dbReference type="PROSITE" id="PS51134"/>
    </source>
</evidence>
<dbReference type="Proteomes" id="UP000751190">
    <property type="component" value="Unassembled WGS sequence"/>
</dbReference>
<protein>
    <recommendedName>
        <fullName evidence="10">B-related factor 1</fullName>
    </recommendedName>
</protein>
<dbReference type="InterPro" id="IPR013150">
    <property type="entry name" value="TFIIB_cyclin"/>
</dbReference>
<evidence type="ECO:0000256" key="11">
    <source>
        <dbReference type="PROSITE-ProRule" id="PRU00469"/>
    </source>
</evidence>
<evidence type="ECO:0000256" key="7">
    <source>
        <dbReference type="ARBA" id="ARBA00023159"/>
    </source>
</evidence>
<dbReference type="InterPro" id="IPR013763">
    <property type="entry name" value="Cyclin-like_dom"/>
</dbReference>
<organism evidence="13 14">
    <name type="scientific">Diacronema lutheri</name>
    <name type="common">Unicellular marine alga</name>
    <name type="synonym">Monochrysis lutheri</name>
    <dbReference type="NCBI Taxonomy" id="2081491"/>
    <lineage>
        <taxon>Eukaryota</taxon>
        <taxon>Haptista</taxon>
        <taxon>Haptophyta</taxon>
        <taxon>Pavlovophyceae</taxon>
        <taxon>Pavlovales</taxon>
        <taxon>Pavlovaceae</taxon>
        <taxon>Diacronema</taxon>
    </lineage>
</organism>
<name>A0A8J6CCF0_DIALT</name>
<dbReference type="Gene3D" id="2.20.25.10">
    <property type="match status" value="1"/>
</dbReference>
<dbReference type="PANTHER" id="PTHR11618">
    <property type="entry name" value="TRANSCRIPTION INITIATION FACTOR IIB-RELATED"/>
    <property type="match status" value="1"/>
</dbReference>
<dbReference type="Gene3D" id="1.10.472.10">
    <property type="entry name" value="Cyclin-like"/>
    <property type="match status" value="2"/>
</dbReference>
<evidence type="ECO:0000313" key="13">
    <source>
        <dbReference type="EMBL" id="KAG8462428.1"/>
    </source>
</evidence>
<dbReference type="GO" id="GO:0017025">
    <property type="term" value="F:TBP-class protein binding"/>
    <property type="evidence" value="ECO:0007669"/>
    <property type="project" value="InterPro"/>
</dbReference>
<dbReference type="Gene3D" id="1.20.5.650">
    <property type="entry name" value="Single helix bin"/>
    <property type="match status" value="1"/>
</dbReference>
<dbReference type="GO" id="GO:0000995">
    <property type="term" value="F:RNA polymerase III general transcription initiation factor activity"/>
    <property type="evidence" value="ECO:0007669"/>
    <property type="project" value="TreeGrafter"/>
</dbReference>
<reference evidence="13" key="1">
    <citation type="submission" date="2021-05" db="EMBL/GenBank/DDBJ databases">
        <title>The genome of the haptophyte Pavlova lutheri (Diacronema luteri, Pavlovales) - a model for lipid biosynthesis in eukaryotic algae.</title>
        <authorList>
            <person name="Hulatt C.J."/>
            <person name="Posewitz M.C."/>
        </authorList>
    </citation>
    <scope>NUCLEOTIDE SEQUENCE</scope>
    <source>
        <strain evidence="13">NIVA-4/92</strain>
    </source>
</reference>
<evidence type="ECO:0000256" key="1">
    <source>
        <dbReference type="ARBA" id="ARBA00004123"/>
    </source>
</evidence>
<keyword evidence="9" id="KW-0539">Nucleus</keyword>
<dbReference type="InterPro" id="IPR013137">
    <property type="entry name" value="Znf_TFIIB"/>
</dbReference>
<keyword evidence="8" id="KW-0804">Transcription</keyword>
<dbReference type="GO" id="GO:0008270">
    <property type="term" value="F:zinc ion binding"/>
    <property type="evidence" value="ECO:0007669"/>
    <property type="project" value="UniProtKB-KW"/>
</dbReference>
<dbReference type="FunFam" id="1.10.472.10:FF:000002">
    <property type="entry name" value="Transcription factor IIIB 90 kDa subunit"/>
    <property type="match status" value="1"/>
</dbReference>
<dbReference type="GO" id="GO:0000126">
    <property type="term" value="C:transcription factor TFIIIB complex"/>
    <property type="evidence" value="ECO:0007669"/>
    <property type="project" value="TreeGrafter"/>
</dbReference>
<evidence type="ECO:0000256" key="3">
    <source>
        <dbReference type="ARBA" id="ARBA00022723"/>
    </source>
</evidence>
<gene>
    <name evidence="13" type="ORF">KFE25_012248</name>
</gene>
<dbReference type="SUPFAM" id="SSF57783">
    <property type="entry name" value="Zinc beta-ribbon"/>
    <property type="match status" value="1"/>
</dbReference>
<dbReference type="InterPro" id="IPR036915">
    <property type="entry name" value="Cyclin-like_sf"/>
</dbReference>
<sequence length="619" mass="65716">MSSARCPACGSDATDFDAVKGDTVCLGCGTVIEESAIISEVQFADDATGGARVVGQFVAPGDVGSGCSSLFVKQRGEITMLHGRRMIARFASSLRLNAHCVDAAQRYYHLAHQFKFNQGRRSAHVAAVCLYIVCRRERAPVMLLDLSDLLQTNVFALGVICVKLVRVLHLQLPLVDPSLYIHRFAARLELGGKTHVVGELALRLVARMKRDWMETGRRPSGVCAAALLIASRAHGYARTLRCVSRVLKVGDTTLRTRLAEFAQTPCGALTALQVKDLDVQQLLEAEEADPPSLARNRNAEGARPSYGTPLVHALAVPCAGKIDGMPCALARPLAATALVVVQAVKMRTPPDAADHRWTAQPLAVAQRDGGVLDVASAACRMRPHARVAAERALGGGGVGVARLNAAPGRSGAAFCTVDAELVAQLESCAQLPLGWASSRTPAALASAALGRDCDADPRAPTGVLSPGSTRARADGDEDVCLRVEEDANVEKEGSDGRLSDLSDGELETYIISTGDELTLRSQLWTELNQDWLEHRRRKDAEAMASISSKRTYKRRARADGTAATASGAVQAALARKGVSASINYDVLTELAMRKDMADVAAMARAADTMFIPSGGAHGA</sequence>
<evidence type="ECO:0000256" key="4">
    <source>
        <dbReference type="ARBA" id="ARBA00022771"/>
    </source>
</evidence>
<dbReference type="PANTHER" id="PTHR11618:SF4">
    <property type="entry name" value="TRANSCRIPTION FACTOR IIIB 90 KDA SUBUNIT"/>
    <property type="match status" value="1"/>
</dbReference>
<evidence type="ECO:0000256" key="5">
    <source>
        <dbReference type="ARBA" id="ARBA00022833"/>
    </source>
</evidence>
<keyword evidence="6" id="KW-0805">Transcription regulation</keyword>
<dbReference type="PRINTS" id="PR00685">
    <property type="entry name" value="TIFACTORIIB"/>
</dbReference>
<keyword evidence="5" id="KW-0862">Zinc</keyword>
<feature type="domain" description="TFIIB-type" evidence="12">
    <location>
        <begin position="2"/>
        <end position="33"/>
    </location>
</feature>
<dbReference type="GO" id="GO:0070897">
    <property type="term" value="P:transcription preinitiation complex assembly"/>
    <property type="evidence" value="ECO:0007669"/>
    <property type="project" value="InterPro"/>
</dbReference>
<evidence type="ECO:0000256" key="9">
    <source>
        <dbReference type="ARBA" id="ARBA00023242"/>
    </source>
</evidence>
<evidence type="ECO:0000256" key="2">
    <source>
        <dbReference type="ARBA" id="ARBA00010857"/>
    </source>
</evidence>
<proteinExistence type="inferred from homology"/>
<dbReference type="OrthoDB" id="511529at2759"/>
<dbReference type="Pfam" id="PF08271">
    <property type="entry name" value="Zn_Ribbon_TF"/>
    <property type="match status" value="1"/>
</dbReference>
<dbReference type="SUPFAM" id="SSF47954">
    <property type="entry name" value="Cyclin-like"/>
    <property type="match status" value="2"/>
</dbReference>
<dbReference type="Pfam" id="PF00382">
    <property type="entry name" value="TFIIB"/>
    <property type="match status" value="2"/>
</dbReference>
<dbReference type="GO" id="GO:0005634">
    <property type="term" value="C:nucleus"/>
    <property type="evidence" value="ECO:0007669"/>
    <property type="project" value="UniProtKB-SubCell"/>
</dbReference>
<keyword evidence="7" id="KW-0010">Activator</keyword>
<dbReference type="GO" id="GO:0001006">
    <property type="term" value="F:RNA polymerase III type 3 promoter sequence-specific DNA binding"/>
    <property type="evidence" value="ECO:0007669"/>
    <property type="project" value="TreeGrafter"/>
</dbReference>
<dbReference type="EMBL" id="JAGTXO010000021">
    <property type="protein sequence ID" value="KAG8462428.1"/>
    <property type="molecule type" value="Genomic_DNA"/>
</dbReference>
<keyword evidence="3" id="KW-0479">Metal-binding</keyword>
<evidence type="ECO:0000313" key="14">
    <source>
        <dbReference type="Proteomes" id="UP000751190"/>
    </source>
</evidence>
<dbReference type="PROSITE" id="PS51134">
    <property type="entry name" value="ZF_TFIIB"/>
    <property type="match status" value="1"/>
</dbReference>
<evidence type="ECO:0000256" key="10">
    <source>
        <dbReference type="ARBA" id="ARBA00031009"/>
    </source>
</evidence>
<dbReference type="CDD" id="cd20553">
    <property type="entry name" value="CYCLIN_TFIIIB90_rpt1"/>
    <property type="match status" value="1"/>
</dbReference>
<evidence type="ECO:0000256" key="6">
    <source>
        <dbReference type="ARBA" id="ARBA00023015"/>
    </source>
</evidence>
<comment type="similarity">
    <text evidence="2">Belongs to the TFIIB family.</text>
</comment>
<keyword evidence="4 11" id="KW-0863">Zinc-finger</keyword>
<dbReference type="AlphaFoldDB" id="A0A8J6CCF0"/>
<evidence type="ECO:0000256" key="8">
    <source>
        <dbReference type="ARBA" id="ARBA00023163"/>
    </source>
</evidence>
<accession>A0A8J6CCF0</accession>
<dbReference type="SMART" id="SM00385">
    <property type="entry name" value="CYCLIN"/>
    <property type="match status" value="2"/>
</dbReference>
<dbReference type="Pfam" id="PF07741">
    <property type="entry name" value="BRF1"/>
    <property type="match status" value="1"/>
</dbReference>
<comment type="caution">
    <text evidence="13">The sequence shown here is derived from an EMBL/GenBank/DDBJ whole genome shotgun (WGS) entry which is preliminary data.</text>
</comment>
<dbReference type="InterPro" id="IPR000812">
    <property type="entry name" value="TFIIB"/>
</dbReference>
<dbReference type="CDD" id="cd20554">
    <property type="entry name" value="CYCLIN_TFIIIB90_rpt2"/>
    <property type="match status" value="1"/>
</dbReference>
<dbReference type="GO" id="GO:0097550">
    <property type="term" value="C:transcription preinitiation complex"/>
    <property type="evidence" value="ECO:0007669"/>
    <property type="project" value="TreeGrafter"/>
</dbReference>
<dbReference type="InterPro" id="IPR011665">
    <property type="entry name" value="BRF1_TBP-bd_dom"/>
</dbReference>
<dbReference type="FunFam" id="1.10.472.10:FF:000007">
    <property type="entry name" value="Transcription factor IIIB 90 kDa subunit"/>
    <property type="match status" value="1"/>
</dbReference>
<comment type="subcellular location">
    <subcellularLocation>
        <location evidence="1">Nucleus</location>
    </subcellularLocation>
</comment>